<dbReference type="GO" id="GO:0006629">
    <property type="term" value="P:lipid metabolic process"/>
    <property type="evidence" value="ECO:0007669"/>
    <property type="project" value="InterPro"/>
</dbReference>
<evidence type="ECO:0000256" key="1">
    <source>
        <dbReference type="SAM" id="MobiDB-lite"/>
    </source>
</evidence>
<dbReference type="EMBL" id="CP113089">
    <property type="protein sequence ID" value="WAB81002.1"/>
    <property type="molecule type" value="Genomic_DNA"/>
</dbReference>
<dbReference type="Proteomes" id="UP001164706">
    <property type="component" value="Chromosome"/>
</dbReference>
<feature type="domain" description="GP-PDE" evidence="2">
    <location>
        <begin position="75"/>
        <end position="311"/>
    </location>
</feature>
<dbReference type="InterPro" id="IPR017946">
    <property type="entry name" value="PLC-like_Pdiesterase_TIM-brl"/>
</dbReference>
<name>A0A9E8ML10_9MICO</name>
<reference evidence="3" key="1">
    <citation type="submission" date="2022-11" db="EMBL/GenBank/DDBJ databases">
        <title>Description of Microcella daejonensis nov. sp, isolated from riverside soil.</title>
        <authorList>
            <person name="Molina K.M."/>
            <person name="Kim S.B."/>
        </authorList>
    </citation>
    <scope>NUCLEOTIDE SEQUENCE</scope>
    <source>
        <strain evidence="3">MMS21-STM12</strain>
    </source>
</reference>
<dbReference type="PROSITE" id="PS51704">
    <property type="entry name" value="GP_PDE"/>
    <property type="match status" value="1"/>
</dbReference>
<dbReference type="KEGG" id="mdb:OVN18_10615"/>
<evidence type="ECO:0000313" key="3">
    <source>
        <dbReference type="EMBL" id="WAB81002.1"/>
    </source>
</evidence>
<organism evidence="3 4">
    <name type="scientific">Microcella daejeonensis</name>
    <dbReference type="NCBI Taxonomy" id="2994971"/>
    <lineage>
        <taxon>Bacteria</taxon>
        <taxon>Bacillati</taxon>
        <taxon>Actinomycetota</taxon>
        <taxon>Actinomycetes</taxon>
        <taxon>Micrococcales</taxon>
        <taxon>Microbacteriaceae</taxon>
        <taxon>Microcella</taxon>
    </lineage>
</organism>
<dbReference type="AlphaFoldDB" id="A0A9E8ML10"/>
<dbReference type="RefSeq" id="WP_267780748.1">
    <property type="nucleotide sequence ID" value="NZ_CP113089.1"/>
</dbReference>
<proteinExistence type="predicted"/>
<dbReference type="InterPro" id="IPR030395">
    <property type="entry name" value="GP_PDE_dom"/>
</dbReference>
<feature type="region of interest" description="Disordered" evidence="1">
    <location>
        <begin position="1"/>
        <end position="28"/>
    </location>
</feature>
<protein>
    <submittedName>
        <fullName evidence="3">Glycerophosphodiester phosphodiesterase family protein</fullName>
    </submittedName>
</protein>
<dbReference type="GO" id="GO:0008081">
    <property type="term" value="F:phosphoric diester hydrolase activity"/>
    <property type="evidence" value="ECO:0007669"/>
    <property type="project" value="InterPro"/>
</dbReference>
<dbReference type="PANTHER" id="PTHR46211:SF14">
    <property type="entry name" value="GLYCEROPHOSPHODIESTER PHOSPHODIESTERASE"/>
    <property type="match status" value="1"/>
</dbReference>
<keyword evidence="4" id="KW-1185">Reference proteome</keyword>
<dbReference type="SUPFAM" id="SSF51695">
    <property type="entry name" value="PLC-like phosphodiesterases"/>
    <property type="match status" value="1"/>
</dbReference>
<feature type="compositionally biased region" description="Basic residues" evidence="1">
    <location>
        <begin position="15"/>
        <end position="28"/>
    </location>
</feature>
<evidence type="ECO:0000313" key="4">
    <source>
        <dbReference type="Proteomes" id="UP001164706"/>
    </source>
</evidence>
<sequence length="318" mass="34595">MTSPQPVHPSPARQPRARPARRRPAHPAHRTIAAAAATVALVLVMSVDADAASVHAASVQAQSMFGGLRQPGDAAFIAGHRGDRATAPENTLPAIAAVLESEMEYVEIDVQKSLDGEPVIIHDETVDRTTDGTGLVAELTWAQLSALDAGSWYAGEYAGTRIPHFDEFIALFRGSQKKALVELKGEWSVDEIRPLVREIYAAGVQSRIVFASFAFATMHHLVDAAPNLPRVIIRRDLQFDPVWLAEFYRAAAVLTRLQAVEEDPGVVDRMHEAGYGLLLYTLNSEERWSEALDYGVDGIITDEPSELDAWLANTAPGT</sequence>
<evidence type="ECO:0000259" key="2">
    <source>
        <dbReference type="PROSITE" id="PS51704"/>
    </source>
</evidence>
<gene>
    <name evidence="3" type="ORF">OVN18_10615</name>
</gene>
<dbReference type="PANTHER" id="PTHR46211">
    <property type="entry name" value="GLYCEROPHOSPHORYL DIESTER PHOSPHODIESTERASE"/>
    <property type="match status" value="1"/>
</dbReference>
<accession>A0A9E8ML10</accession>
<dbReference type="Gene3D" id="3.20.20.190">
    <property type="entry name" value="Phosphatidylinositol (PI) phosphodiesterase"/>
    <property type="match status" value="1"/>
</dbReference>
<dbReference type="Pfam" id="PF03009">
    <property type="entry name" value="GDPD"/>
    <property type="match status" value="1"/>
</dbReference>